<gene>
    <name evidence="10" type="primary">thiQ</name>
    <name evidence="10" type="ORF">NKI33_07050</name>
</gene>
<dbReference type="InterPro" id="IPR017871">
    <property type="entry name" value="ABC_transporter-like_CS"/>
</dbReference>
<dbReference type="InterPro" id="IPR005968">
    <property type="entry name" value="Thiamine_ABC_ThiQ"/>
</dbReference>
<dbReference type="Proteomes" id="UP001464387">
    <property type="component" value="Unassembled WGS sequence"/>
</dbReference>
<keyword evidence="7" id="KW-1278">Translocase</keyword>
<keyword evidence="3" id="KW-1003">Cell membrane</keyword>
<dbReference type="EMBL" id="JAMYPJ010000007">
    <property type="protein sequence ID" value="MER8932719.1"/>
    <property type="molecule type" value="Genomic_DNA"/>
</dbReference>
<dbReference type="Gene3D" id="3.40.50.300">
    <property type="entry name" value="P-loop containing nucleotide triphosphate hydrolases"/>
    <property type="match status" value="1"/>
</dbReference>
<name>A0ABV1YC18_9HYPH</name>
<dbReference type="InterPro" id="IPR027417">
    <property type="entry name" value="P-loop_NTPase"/>
</dbReference>
<evidence type="ECO:0000256" key="8">
    <source>
        <dbReference type="ARBA" id="ARBA00023136"/>
    </source>
</evidence>
<dbReference type="NCBIfam" id="TIGR01277">
    <property type="entry name" value="thiQ"/>
    <property type="match status" value="1"/>
</dbReference>
<reference evidence="10 11" key="1">
    <citation type="journal article" date="2024" name="Proc. Natl. Acad. Sci. U.S.A.">
        <title>The evolutionary genomics of adaptation to stress in wild rhizobium bacteria.</title>
        <authorList>
            <person name="Kehlet-Delgado H."/>
            <person name="Montoya A.P."/>
            <person name="Jensen K.T."/>
            <person name="Wendlandt C.E."/>
            <person name="Dexheimer C."/>
            <person name="Roberts M."/>
            <person name="Torres Martinez L."/>
            <person name="Friesen M.L."/>
            <person name="Griffitts J.S."/>
            <person name="Porter S.S."/>
        </authorList>
    </citation>
    <scope>NUCLEOTIDE SEQUENCE [LARGE SCALE GENOMIC DNA]</scope>
    <source>
        <strain evidence="10 11">M0729</strain>
    </source>
</reference>
<organism evidence="10 11">
    <name type="scientific">Mesorhizobium opportunistum</name>
    <dbReference type="NCBI Taxonomy" id="593909"/>
    <lineage>
        <taxon>Bacteria</taxon>
        <taxon>Pseudomonadati</taxon>
        <taxon>Pseudomonadota</taxon>
        <taxon>Alphaproteobacteria</taxon>
        <taxon>Hyphomicrobiales</taxon>
        <taxon>Phyllobacteriaceae</taxon>
        <taxon>Mesorhizobium</taxon>
    </lineage>
</organism>
<evidence type="ECO:0000313" key="10">
    <source>
        <dbReference type="EMBL" id="MER8932719.1"/>
    </source>
</evidence>
<dbReference type="InterPro" id="IPR003439">
    <property type="entry name" value="ABC_transporter-like_ATP-bd"/>
</dbReference>
<dbReference type="PROSITE" id="PS00211">
    <property type="entry name" value="ABC_TRANSPORTER_1"/>
    <property type="match status" value="1"/>
</dbReference>
<keyword evidence="11" id="KW-1185">Reference proteome</keyword>
<proteinExistence type="inferred from homology"/>
<keyword evidence="6 10" id="KW-0067">ATP-binding</keyword>
<accession>A0ABV1YC18</accession>
<evidence type="ECO:0000256" key="4">
    <source>
        <dbReference type="ARBA" id="ARBA00022519"/>
    </source>
</evidence>
<evidence type="ECO:0000313" key="11">
    <source>
        <dbReference type="Proteomes" id="UP001464387"/>
    </source>
</evidence>
<dbReference type="PROSITE" id="PS50893">
    <property type="entry name" value="ABC_TRANSPORTER_2"/>
    <property type="match status" value="1"/>
</dbReference>
<keyword evidence="4" id="KW-0997">Cell inner membrane</keyword>
<evidence type="ECO:0000256" key="5">
    <source>
        <dbReference type="ARBA" id="ARBA00022741"/>
    </source>
</evidence>
<dbReference type="PANTHER" id="PTHR42781">
    <property type="entry name" value="SPERMIDINE/PUTRESCINE IMPORT ATP-BINDING PROTEIN POTA"/>
    <property type="match status" value="1"/>
</dbReference>
<dbReference type="Pfam" id="PF00005">
    <property type="entry name" value="ABC_tran"/>
    <property type="match status" value="1"/>
</dbReference>
<evidence type="ECO:0000256" key="3">
    <source>
        <dbReference type="ARBA" id="ARBA00022475"/>
    </source>
</evidence>
<dbReference type="SMART" id="SM00382">
    <property type="entry name" value="AAA"/>
    <property type="match status" value="1"/>
</dbReference>
<evidence type="ECO:0000256" key="6">
    <source>
        <dbReference type="ARBA" id="ARBA00022840"/>
    </source>
</evidence>
<comment type="caution">
    <text evidence="10">The sequence shown here is derived from an EMBL/GenBank/DDBJ whole genome shotgun (WGS) entry which is preliminary data.</text>
</comment>
<comment type="similarity">
    <text evidence="1">Belongs to the ABC transporter superfamily.</text>
</comment>
<dbReference type="SUPFAM" id="SSF52540">
    <property type="entry name" value="P-loop containing nucleoside triphosphate hydrolases"/>
    <property type="match status" value="1"/>
</dbReference>
<evidence type="ECO:0000256" key="2">
    <source>
        <dbReference type="ARBA" id="ARBA00022448"/>
    </source>
</evidence>
<dbReference type="PANTHER" id="PTHR42781:SF1">
    <property type="entry name" value="THIAMINE IMPORT ATP-BINDING PROTEIN THIQ"/>
    <property type="match status" value="1"/>
</dbReference>
<evidence type="ECO:0000256" key="7">
    <source>
        <dbReference type="ARBA" id="ARBA00022967"/>
    </source>
</evidence>
<dbReference type="CDD" id="cd03298">
    <property type="entry name" value="ABC_ThiQ_thiamine_transporter"/>
    <property type="match status" value="1"/>
</dbReference>
<keyword evidence="2" id="KW-0813">Transport</keyword>
<evidence type="ECO:0000256" key="1">
    <source>
        <dbReference type="ARBA" id="ARBA00005417"/>
    </source>
</evidence>
<keyword evidence="8" id="KW-0472">Membrane</keyword>
<dbReference type="InterPro" id="IPR050093">
    <property type="entry name" value="ABC_SmlMolc_Importer"/>
</dbReference>
<dbReference type="GO" id="GO:0005524">
    <property type="term" value="F:ATP binding"/>
    <property type="evidence" value="ECO:0007669"/>
    <property type="project" value="UniProtKB-KW"/>
</dbReference>
<keyword evidence="5" id="KW-0547">Nucleotide-binding</keyword>
<dbReference type="RefSeq" id="WP_287270816.1">
    <property type="nucleotide sequence ID" value="NZ_JAMYMY010000008.1"/>
</dbReference>
<protein>
    <submittedName>
        <fullName evidence="10">Thiamine ABC transporter ATP-binding protein</fullName>
    </submittedName>
</protein>
<evidence type="ECO:0000259" key="9">
    <source>
        <dbReference type="PROSITE" id="PS50893"/>
    </source>
</evidence>
<sequence length="265" mass="27683">MSDGAIGRKDGAIGRKGVPVRLDKVSFSYGEAPLAFDVAFAAAEITAIMGPSGSGKSTLLNLVAGFETPRSGRVLIDGADVGGAPPAARPVSMVFQENNLFAHLSVEQNVGLGRSPSLRLTEADRAAIADALSRTGLAGKEQRLPRELSGGERQRVALARVLVRDRPVLLLDEPFASLGPALRDDMLDLVAGVHADHGMTVLFVTHQPQDACRIGQNVVFLDNGAVAATGSADDFFAGAGPEAFRRYIGAGAGDAVSRDIARKRT</sequence>
<dbReference type="InterPro" id="IPR003593">
    <property type="entry name" value="AAA+_ATPase"/>
</dbReference>
<feature type="domain" description="ABC transporter" evidence="9">
    <location>
        <begin position="20"/>
        <end position="248"/>
    </location>
</feature>